<proteinExistence type="predicted"/>
<evidence type="ECO:0000313" key="2">
    <source>
        <dbReference type="EMBL" id="CEG36726.1"/>
    </source>
</evidence>
<dbReference type="OrthoDB" id="79819at2759"/>
<dbReference type="AlphaFoldDB" id="A0A0P1A936"/>
<dbReference type="Proteomes" id="UP000054928">
    <property type="component" value="Unassembled WGS sequence"/>
</dbReference>
<feature type="compositionally biased region" description="Polar residues" evidence="1">
    <location>
        <begin position="98"/>
        <end position="147"/>
    </location>
</feature>
<accession>A0A0P1A936</accession>
<feature type="compositionally biased region" description="Basic residues" evidence="1">
    <location>
        <begin position="73"/>
        <end position="88"/>
    </location>
</feature>
<evidence type="ECO:0000313" key="3">
    <source>
        <dbReference type="Proteomes" id="UP000054928"/>
    </source>
</evidence>
<evidence type="ECO:0000256" key="1">
    <source>
        <dbReference type="SAM" id="MobiDB-lite"/>
    </source>
</evidence>
<dbReference type="OMA" id="FKFNFVA"/>
<organism evidence="2 3">
    <name type="scientific">Plasmopara halstedii</name>
    <name type="common">Downy mildew of sunflower</name>
    <dbReference type="NCBI Taxonomy" id="4781"/>
    <lineage>
        <taxon>Eukaryota</taxon>
        <taxon>Sar</taxon>
        <taxon>Stramenopiles</taxon>
        <taxon>Oomycota</taxon>
        <taxon>Peronosporomycetes</taxon>
        <taxon>Peronosporales</taxon>
        <taxon>Peronosporaceae</taxon>
        <taxon>Plasmopara</taxon>
    </lineage>
</organism>
<protein>
    <submittedName>
        <fullName evidence="2">Uncharacterized protein</fullName>
    </submittedName>
</protein>
<name>A0A0P1A936_PLAHL</name>
<keyword evidence="3" id="KW-1185">Reference proteome</keyword>
<dbReference type="GeneID" id="36398989"/>
<dbReference type="EMBL" id="CCYD01000237">
    <property type="protein sequence ID" value="CEG36726.1"/>
    <property type="molecule type" value="Genomic_DNA"/>
</dbReference>
<feature type="region of interest" description="Disordered" evidence="1">
    <location>
        <begin position="65"/>
        <end position="148"/>
    </location>
</feature>
<dbReference type="RefSeq" id="XP_024573095.1">
    <property type="nucleotide sequence ID" value="XM_024721972.1"/>
</dbReference>
<sequence>MNESVQDAATGAPLAAHFATKRRLMATVKQMEERGEKIEEATPEEVLEAVSKAAETVFKFDFTIEDGTTSVSKRNRKRSMKRRGKKKKNGAEDGDSMATLTKSPPRSGSTKQCSQQAPKQSSIDEPNSKIRQSSSIVRLRKATSTDSEMTKMHLRYGQGRRNLAAIKQREQRKKAAIENHSFKETVSSTFKFNFVATS</sequence>
<reference evidence="3" key="1">
    <citation type="submission" date="2014-09" db="EMBL/GenBank/DDBJ databases">
        <authorList>
            <person name="Sharma Rahul"/>
            <person name="Thines Marco"/>
        </authorList>
    </citation>
    <scope>NUCLEOTIDE SEQUENCE [LARGE SCALE GENOMIC DNA]</scope>
</reference>